<dbReference type="EMBL" id="CAJOBZ010000001">
    <property type="protein sequence ID" value="CAF4744415.1"/>
    <property type="molecule type" value="Genomic_DNA"/>
</dbReference>
<gene>
    <name evidence="1" type="ORF">PMACD_LOCUS243</name>
</gene>
<organism evidence="1 2">
    <name type="scientific">Pieris macdunnoughi</name>
    <dbReference type="NCBI Taxonomy" id="345717"/>
    <lineage>
        <taxon>Eukaryota</taxon>
        <taxon>Metazoa</taxon>
        <taxon>Ecdysozoa</taxon>
        <taxon>Arthropoda</taxon>
        <taxon>Hexapoda</taxon>
        <taxon>Insecta</taxon>
        <taxon>Pterygota</taxon>
        <taxon>Neoptera</taxon>
        <taxon>Endopterygota</taxon>
        <taxon>Lepidoptera</taxon>
        <taxon>Glossata</taxon>
        <taxon>Ditrysia</taxon>
        <taxon>Papilionoidea</taxon>
        <taxon>Pieridae</taxon>
        <taxon>Pierinae</taxon>
        <taxon>Pieris</taxon>
    </lineage>
</organism>
<reference evidence="1" key="1">
    <citation type="submission" date="2021-02" db="EMBL/GenBank/DDBJ databases">
        <authorList>
            <person name="Steward A R."/>
        </authorList>
    </citation>
    <scope>NUCLEOTIDE SEQUENCE</scope>
</reference>
<proteinExistence type="predicted"/>
<evidence type="ECO:0000313" key="2">
    <source>
        <dbReference type="Proteomes" id="UP000663880"/>
    </source>
</evidence>
<protein>
    <submittedName>
        <fullName evidence="1">Uncharacterized protein</fullName>
    </submittedName>
</protein>
<evidence type="ECO:0000313" key="1">
    <source>
        <dbReference type="EMBL" id="CAF4744415.1"/>
    </source>
</evidence>
<comment type="caution">
    <text evidence="1">The sequence shown here is derived from an EMBL/GenBank/DDBJ whole genome shotgun (WGS) entry which is preliminary data.</text>
</comment>
<name>A0A821L2F7_9NEOP</name>
<dbReference type="AlphaFoldDB" id="A0A821L2F7"/>
<sequence>MEQVSPSTSLLFVVFCSMKSLLSNINAVPHHLRTAKLALLFLTELFTPDESSFLSYPVRKLRAYINGRAKSETAGMDTRGIVKVQRISRSPSTSYGRIQLQVLVRTVLQSTLHDLCCRRCRLE</sequence>
<keyword evidence="2" id="KW-1185">Reference proteome</keyword>
<accession>A0A821L2F7</accession>
<dbReference type="Proteomes" id="UP000663880">
    <property type="component" value="Unassembled WGS sequence"/>
</dbReference>